<name>A0ABU0XIT2_9MICO</name>
<dbReference type="Pfam" id="PF09604">
    <property type="entry name" value="Potass_KdpF"/>
    <property type="match status" value="1"/>
</dbReference>
<dbReference type="InterPro" id="IPR011726">
    <property type="entry name" value="KdpF"/>
</dbReference>
<keyword evidence="1" id="KW-0472">Membrane</keyword>
<comment type="caution">
    <text evidence="2">The sequence shown here is derived from an EMBL/GenBank/DDBJ whole genome shotgun (WGS) entry which is preliminary data.</text>
</comment>
<dbReference type="NCBIfam" id="TIGR02115">
    <property type="entry name" value="potass_kdpF"/>
    <property type="match status" value="1"/>
</dbReference>
<feature type="transmembrane region" description="Helical" evidence="1">
    <location>
        <begin position="6"/>
        <end position="24"/>
    </location>
</feature>
<sequence length="29" mass="3104">MIVFEIIAAVLAIAAIGYLVVALLSPERF</sequence>
<keyword evidence="1" id="KW-0812">Transmembrane</keyword>
<organism evidence="2 3">
    <name type="scientific">Microbacterium capsulatum</name>
    <dbReference type="NCBI Taxonomy" id="3041921"/>
    <lineage>
        <taxon>Bacteria</taxon>
        <taxon>Bacillati</taxon>
        <taxon>Actinomycetota</taxon>
        <taxon>Actinomycetes</taxon>
        <taxon>Micrococcales</taxon>
        <taxon>Microbacteriaceae</taxon>
        <taxon>Microbacterium</taxon>
    </lineage>
</organism>
<proteinExistence type="predicted"/>
<evidence type="ECO:0000256" key="1">
    <source>
        <dbReference type="SAM" id="Phobius"/>
    </source>
</evidence>
<dbReference type="EMBL" id="JAVFCB010000008">
    <property type="protein sequence ID" value="MDQ4215016.1"/>
    <property type="molecule type" value="Genomic_DNA"/>
</dbReference>
<gene>
    <name evidence="2" type="primary">kdpF</name>
    <name evidence="2" type="ORF">RBR11_13925</name>
</gene>
<keyword evidence="1" id="KW-1133">Transmembrane helix</keyword>
<evidence type="ECO:0000313" key="3">
    <source>
        <dbReference type="Proteomes" id="UP001230289"/>
    </source>
</evidence>
<keyword evidence="3" id="KW-1185">Reference proteome</keyword>
<dbReference type="RefSeq" id="WP_308489967.1">
    <property type="nucleotide sequence ID" value="NZ_JAVFCB010000008.1"/>
</dbReference>
<accession>A0ABU0XIT2</accession>
<dbReference type="Proteomes" id="UP001230289">
    <property type="component" value="Unassembled WGS sequence"/>
</dbReference>
<protein>
    <submittedName>
        <fullName evidence="2">K(+)-transporting ATPase subunit F</fullName>
    </submittedName>
</protein>
<reference evidence="2 3" key="1">
    <citation type="submission" date="2023-08" db="EMBL/GenBank/DDBJ databases">
        <title>Microbacterium sp. nov., isolated from a waste landfill.</title>
        <authorList>
            <person name="Wen W."/>
        </authorList>
    </citation>
    <scope>NUCLEOTIDE SEQUENCE [LARGE SCALE GENOMIC DNA]</scope>
    <source>
        <strain evidence="2 3">ASV81</strain>
    </source>
</reference>
<evidence type="ECO:0000313" key="2">
    <source>
        <dbReference type="EMBL" id="MDQ4215016.1"/>
    </source>
</evidence>